<dbReference type="GO" id="GO:0035516">
    <property type="term" value="F:broad specificity oxidative DNA demethylase activity"/>
    <property type="evidence" value="ECO:0007669"/>
    <property type="project" value="TreeGrafter"/>
</dbReference>
<gene>
    <name evidence="9" type="ORF">MSP1401_LOCUS12217</name>
</gene>
<feature type="compositionally biased region" description="Basic and acidic residues" evidence="7">
    <location>
        <begin position="163"/>
        <end position="180"/>
    </location>
</feature>
<dbReference type="PANTHER" id="PTHR16557">
    <property type="entry name" value="ALKYLATED DNA REPAIR PROTEIN ALKB-RELATED"/>
    <property type="match status" value="1"/>
</dbReference>
<protein>
    <recommendedName>
        <fullName evidence="8">Fe2OG dioxygenase domain-containing protein</fullName>
    </recommendedName>
</protein>
<dbReference type="Pfam" id="PF13532">
    <property type="entry name" value="2OG-FeII_Oxy_2"/>
    <property type="match status" value="1"/>
</dbReference>
<comment type="cofactor">
    <cofactor evidence="6">
        <name>Fe(2+)</name>
        <dbReference type="ChEBI" id="CHEBI:29033"/>
    </cofactor>
    <text evidence="6">Binds 1 Fe(2+) ion per subunit.</text>
</comment>
<proteinExistence type="inferred from homology"/>
<dbReference type="AlphaFoldDB" id="A0A7S0GZU9"/>
<dbReference type="InterPro" id="IPR004574">
    <property type="entry name" value="Alkb"/>
</dbReference>
<evidence type="ECO:0000256" key="4">
    <source>
        <dbReference type="ARBA" id="ARBA00023002"/>
    </source>
</evidence>
<feature type="region of interest" description="Disordered" evidence="7">
    <location>
        <begin position="163"/>
        <end position="183"/>
    </location>
</feature>
<dbReference type="EMBL" id="HBEN01014632">
    <property type="protein sequence ID" value="CAD8451473.1"/>
    <property type="molecule type" value="Transcribed_RNA"/>
</dbReference>
<dbReference type="GO" id="GO:0008198">
    <property type="term" value="F:ferrous iron binding"/>
    <property type="evidence" value="ECO:0007669"/>
    <property type="project" value="TreeGrafter"/>
</dbReference>
<keyword evidence="5 6" id="KW-0408">Iron</keyword>
<keyword evidence="3" id="KW-0223">Dioxygenase</keyword>
<feature type="region of interest" description="Disordered" evidence="7">
    <location>
        <begin position="87"/>
        <end position="112"/>
    </location>
</feature>
<evidence type="ECO:0000313" key="9">
    <source>
        <dbReference type="EMBL" id="CAD8451473.1"/>
    </source>
</evidence>
<accession>A0A7S0GZU9</accession>
<evidence type="ECO:0000256" key="1">
    <source>
        <dbReference type="ARBA" id="ARBA00007879"/>
    </source>
</evidence>
<dbReference type="GO" id="GO:0005737">
    <property type="term" value="C:cytoplasm"/>
    <property type="evidence" value="ECO:0007669"/>
    <property type="project" value="TreeGrafter"/>
</dbReference>
<evidence type="ECO:0000256" key="2">
    <source>
        <dbReference type="ARBA" id="ARBA00022723"/>
    </source>
</evidence>
<evidence type="ECO:0000256" key="7">
    <source>
        <dbReference type="SAM" id="MobiDB-lite"/>
    </source>
</evidence>
<feature type="domain" description="Fe2OG dioxygenase" evidence="8">
    <location>
        <begin position="229"/>
        <end position="339"/>
    </location>
</feature>
<name>A0A7S0GZU9_MICPS</name>
<sequence length="364" mass="40600">MADAWPDDETARRTRSMIHRLKVVLGPEAYAAFRGAARASQLGKVEIAEYYAYVARVLRNHPDLLEDVVATYPEDRTRKRLEGLLREDREEAKRDDARRVGESKAGAPCGSSPSYKAEVLADGLVVLRGALDFDAQTWLVRAAFEAGEANDAEGNRGFYERTKAVSETRPDERDERRADDAAPSVLRLNQGTRGRVILPADAFPERLTTLCMECVCLARAATDTMPGMNPTTVLVNFYKENAQFKWHRDSEDPLVAGTKSAPPIVSFTVGLSCDFAVKKRFEDETWMTIRLDSGDVLLFGGASRMLVHSVTRVVPRTMPTRLRGEMLHGRLNVTVRDIGRGVIDESQFPAYRVRYGGEMADDQV</sequence>
<feature type="compositionally biased region" description="Basic and acidic residues" evidence="7">
    <location>
        <begin position="87"/>
        <end position="102"/>
    </location>
</feature>
<evidence type="ECO:0000256" key="6">
    <source>
        <dbReference type="PIRSR" id="PIRSR604574-2"/>
    </source>
</evidence>
<feature type="binding site" evidence="6">
    <location>
        <position position="249"/>
    </location>
    <ligand>
        <name>Fe cation</name>
        <dbReference type="ChEBI" id="CHEBI:24875"/>
        <note>catalytic</note>
    </ligand>
</feature>
<keyword evidence="4" id="KW-0560">Oxidoreductase</keyword>
<dbReference type="InterPro" id="IPR027450">
    <property type="entry name" value="AlkB-like"/>
</dbReference>
<dbReference type="PANTHER" id="PTHR16557:SF2">
    <property type="entry name" value="NUCLEIC ACID DIOXYGENASE ALKBH1"/>
    <property type="match status" value="1"/>
</dbReference>
<feature type="binding site" evidence="6">
    <location>
        <position position="308"/>
    </location>
    <ligand>
        <name>Fe cation</name>
        <dbReference type="ChEBI" id="CHEBI:24875"/>
        <note>catalytic</note>
    </ligand>
</feature>
<feature type="binding site" evidence="6">
    <location>
        <position position="247"/>
    </location>
    <ligand>
        <name>Fe cation</name>
        <dbReference type="ChEBI" id="CHEBI:24875"/>
        <note>catalytic</note>
    </ligand>
</feature>
<keyword evidence="2 6" id="KW-0479">Metal-binding</keyword>
<organism evidence="9">
    <name type="scientific">Micromonas pusilla</name>
    <name type="common">Picoplanktonic green alga</name>
    <name type="synonym">Chromulina pusilla</name>
    <dbReference type="NCBI Taxonomy" id="38833"/>
    <lineage>
        <taxon>Eukaryota</taxon>
        <taxon>Viridiplantae</taxon>
        <taxon>Chlorophyta</taxon>
        <taxon>Mamiellophyceae</taxon>
        <taxon>Mamiellales</taxon>
        <taxon>Mamiellaceae</taxon>
        <taxon>Micromonas</taxon>
    </lineage>
</organism>
<dbReference type="SUPFAM" id="SSF51197">
    <property type="entry name" value="Clavaminate synthase-like"/>
    <property type="match status" value="1"/>
</dbReference>
<dbReference type="InterPro" id="IPR037151">
    <property type="entry name" value="AlkB-like_sf"/>
</dbReference>
<evidence type="ECO:0000256" key="5">
    <source>
        <dbReference type="ARBA" id="ARBA00023004"/>
    </source>
</evidence>
<comment type="similarity">
    <text evidence="1">Belongs to the alkB family.</text>
</comment>
<dbReference type="GO" id="GO:0035513">
    <property type="term" value="P:oxidative RNA demethylation"/>
    <property type="evidence" value="ECO:0007669"/>
    <property type="project" value="TreeGrafter"/>
</dbReference>
<dbReference type="GO" id="GO:0035515">
    <property type="term" value="F:oxidative RNA demethylase activity"/>
    <property type="evidence" value="ECO:0007669"/>
    <property type="project" value="TreeGrafter"/>
</dbReference>
<evidence type="ECO:0000256" key="3">
    <source>
        <dbReference type="ARBA" id="ARBA00022964"/>
    </source>
</evidence>
<dbReference type="InterPro" id="IPR005123">
    <property type="entry name" value="Oxoglu/Fe-dep_dioxygenase_dom"/>
</dbReference>
<dbReference type="Gene3D" id="2.60.120.590">
    <property type="entry name" value="Alpha-ketoglutarate-dependent dioxygenase AlkB-like"/>
    <property type="match status" value="1"/>
</dbReference>
<dbReference type="PROSITE" id="PS51471">
    <property type="entry name" value="FE2OG_OXY"/>
    <property type="match status" value="1"/>
</dbReference>
<evidence type="ECO:0000259" key="8">
    <source>
        <dbReference type="PROSITE" id="PS51471"/>
    </source>
</evidence>
<reference evidence="9" key="1">
    <citation type="submission" date="2021-01" db="EMBL/GenBank/DDBJ databases">
        <authorList>
            <person name="Corre E."/>
            <person name="Pelletier E."/>
            <person name="Niang G."/>
            <person name="Scheremetjew M."/>
            <person name="Finn R."/>
            <person name="Kale V."/>
            <person name="Holt S."/>
            <person name="Cochrane G."/>
            <person name="Meng A."/>
            <person name="Brown T."/>
            <person name="Cohen L."/>
        </authorList>
    </citation>
    <scope>NUCLEOTIDE SEQUENCE</scope>
    <source>
        <strain evidence="9">CCAC1681</strain>
    </source>
</reference>